<protein>
    <recommendedName>
        <fullName evidence="2">OmpA-like domain-containing protein</fullName>
    </recommendedName>
</protein>
<sequence length="602" mass="66499">MSYTEDITNGASILQQVDVTDIITSLALGIAAAQEKLDDNSIKQLTKLSETEVGDKSLLELGFTPAFYSFDYADVSASISLRMALKKSDEFSLKLSADYKSNADFDKDFFKSLEDKKKKKTRKEFKSVKDISLKAKIESNITLNADSYNMHQEDGTISRVEDFGENVRTNNQEYRVSKEIEEAKEVVNQSSSGVIIRKAGPYITLYIPETPTSSYGLLKLDSVYPTTSASGIDINLNTSKSFKKYGTFNTTFNRAKTENTGTVYGLTEDGFTTDGTTFEKPKIYFGWDKDEFDPTYQEGAVSNATPELSLYLDVLGQVLREDTDSKINIIGYTDGSGDADYNKDLSKRRVDAITRHFFGKISNDPTLKDRIKSALYEGEKLANGATARDENLRYVSIEVISDNDYIFFEGGEINAAQATPNVASTDANKFIVLEDTSAVAPPAIIKFTYGGEEVVIKEAAVDESSKLSSKSLIAGFHHEKVGELSYLLHEESMVNYTVYNSESEELDVTVDGVASAELDKEKTKVFVSETETSKTRLNTSSKEVDGNRTFAVSGSIDFRTSRQFDMSVEGNASLAARMKSVPAPQEFLDYITQVLSNSNSAS</sequence>
<dbReference type="Gene3D" id="3.30.1330.60">
    <property type="entry name" value="OmpA-like domain"/>
    <property type="match status" value="1"/>
</dbReference>
<feature type="domain" description="OmpA-like" evidence="2">
    <location>
        <begin position="272"/>
        <end position="403"/>
    </location>
</feature>
<evidence type="ECO:0000259" key="2">
    <source>
        <dbReference type="PROSITE" id="PS51123"/>
    </source>
</evidence>
<reference evidence="4" key="1">
    <citation type="journal article" date="2019" name="Int. J. Syst. Evol. Microbiol.">
        <title>The Global Catalogue of Microorganisms (GCM) 10K type strain sequencing project: providing services to taxonomists for standard genome sequencing and annotation.</title>
        <authorList>
            <consortium name="The Broad Institute Genomics Platform"/>
            <consortium name="The Broad Institute Genome Sequencing Center for Infectious Disease"/>
            <person name="Wu L."/>
            <person name="Ma J."/>
        </authorList>
    </citation>
    <scope>NUCLEOTIDE SEQUENCE [LARGE SCALE GENOMIC DNA]</scope>
    <source>
        <strain evidence="4">YJ-61-S</strain>
    </source>
</reference>
<accession>A0ABV9I2S3</accession>
<dbReference type="InterPro" id="IPR036737">
    <property type="entry name" value="OmpA-like_sf"/>
</dbReference>
<dbReference type="Proteomes" id="UP001596043">
    <property type="component" value="Unassembled WGS sequence"/>
</dbReference>
<dbReference type="SUPFAM" id="SSF103088">
    <property type="entry name" value="OmpA-like"/>
    <property type="match status" value="1"/>
</dbReference>
<evidence type="ECO:0000256" key="1">
    <source>
        <dbReference type="PROSITE-ProRule" id="PRU00473"/>
    </source>
</evidence>
<gene>
    <name evidence="3" type="ORF">ACFO3O_21110</name>
</gene>
<keyword evidence="1" id="KW-0472">Membrane</keyword>
<dbReference type="PROSITE" id="PS51123">
    <property type="entry name" value="OMPA_2"/>
    <property type="match status" value="1"/>
</dbReference>
<keyword evidence="4" id="KW-1185">Reference proteome</keyword>
<dbReference type="EMBL" id="JBHSFV010000019">
    <property type="protein sequence ID" value="MFC4636420.1"/>
    <property type="molecule type" value="Genomic_DNA"/>
</dbReference>
<comment type="caution">
    <text evidence="3">The sequence shown here is derived from an EMBL/GenBank/DDBJ whole genome shotgun (WGS) entry which is preliminary data.</text>
</comment>
<evidence type="ECO:0000313" key="4">
    <source>
        <dbReference type="Proteomes" id="UP001596043"/>
    </source>
</evidence>
<dbReference type="InterPro" id="IPR006665">
    <property type="entry name" value="OmpA-like"/>
</dbReference>
<dbReference type="RefSeq" id="WP_379982593.1">
    <property type="nucleotide sequence ID" value="NZ_JBHSFV010000019.1"/>
</dbReference>
<proteinExistence type="predicted"/>
<name>A0ABV9I2S3_9FLAO</name>
<evidence type="ECO:0000313" key="3">
    <source>
        <dbReference type="EMBL" id="MFC4636420.1"/>
    </source>
</evidence>
<organism evidence="3 4">
    <name type="scientific">Dokdonia ponticola</name>
    <dbReference type="NCBI Taxonomy" id="2041041"/>
    <lineage>
        <taxon>Bacteria</taxon>
        <taxon>Pseudomonadati</taxon>
        <taxon>Bacteroidota</taxon>
        <taxon>Flavobacteriia</taxon>
        <taxon>Flavobacteriales</taxon>
        <taxon>Flavobacteriaceae</taxon>
        <taxon>Dokdonia</taxon>
    </lineage>
</organism>